<dbReference type="Proteomes" id="UP001597451">
    <property type="component" value="Unassembled WGS sequence"/>
</dbReference>
<dbReference type="InterPro" id="IPR036388">
    <property type="entry name" value="WH-like_DNA-bd_sf"/>
</dbReference>
<evidence type="ECO:0000313" key="4">
    <source>
        <dbReference type="Proteomes" id="UP001597451"/>
    </source>
</evidence>
<evidence type="ECO:0000313" key="3">
    <source>
        <dbReference type="EMBL" id="MFD2630716.1"/>
    </source>
</evidence>
<dbReference type="InterPro" id="IPR008308">
    <property type="entry name" value="YpbB-like"/>
</dbReference>
<accession>A0ABW5Q5D8</accession>
<proteinExistence type="predicted"/>
<feature type="domain" description="Helicase Helix-turn-helix" evidence="2">
    <location>
        <begin position="255"/>
        <end position="342"/>
    </location>
</feature>
<sequence>MLLKGIVLACCSRLSTDRTESAIYHIITGKKSVQTVQDIHLYKITKYYSIHKKLDRTAYNRTIAELSDEGLLTQHASTFTLEITEKGKSWLLEQKDRLPFHYFNGLKYKDAATIFLDRLTLLVQTFSNVAMKHFSFIPVVDNPLIESWVKDQYKLQKDRLRSYLEELHNELFEILQKFKEEEASIFIDRLSGHQYYGMSWEQLAKTYHMRIEDSQLYVTGISHAILEQMKQTHDSFPLLSNMVVEGTKKRLLTDSAYKTSELLHKNYSMEDIAIVRNLRINTIQDHVVEIALYQTDFPIERYVPLHIQEDILQAIEKAASNKLKEIKGLTEKETSYFQIRLLIACYKNIQQVRDISV</sequence>
<dbReference type="PIRSF" id="PIRSF021350">
    <property type="entry name" value="UCP021350"/>
    <property type="match status" value="1"/>
</dbReference>
<dbReference type="InterPro" id="IPR029491">
    <property type="entry name" value="Helicase_HTH"/>
</dbReference>
<dbReference type="EMBL" id="JBHUMX010000045">
    <property type="protein sequence ID" value="MFD2630716.1"/>
    <property type="molecule type" value="Genomic_DNA"/>
</dbReference>
<keyword evidence="1" id="KW-0175">Coiled coil</keyword>
<dbReference type="Gene3D" id="1.10.10.10">
    <property type="entry name" value="Winged helix-like DNA-binding domain superfamily/Winged helix DNA-binding domain"/>
    <property type="match status" value="1"/>
</dbReference>
<comment type="caution">
    <text evidence="3">The sequence shown here is derived from an EMBL/GenBank/DDBJ whole genome shotgun (WGS) entry which is preliminary data.</text>
</comment>
<gene>
    <name evidence="3" type="ORF">ACFSUN_18260</name>
</gene>
<organism evidence="3 4">
    <name type="scientific">Oceanobacillus kapialis</name>
    <dbReference type="NCBI Taxonomy" id="481353"/>
    <lineage>
        <taxon>Bacteria</taxon>
        <taxon>Bacillati</taxon>
        <taxon>Bacillota</taxon>
        <taxon>Bacilli</taxon>
        <taxon>Bacillales</taxon>
        <taxon>Bacillaceae</taxon>
        <taxon>Oceanobacillus</taxon>
    </lineage>
</organism>
<protein>
    <submittedName>
        <fullName evidence="3">Helix-turn-helix domain-containing protein</fullName>
    </submittedName>
</protein>
<evidence type="ECO:0000256" key="1">
    <source>
        <dbReference type="SAM" id="Coils"/>
    </source>
</evidence>
<dbReference type="RefSeq" id="WP_379564233.1">
    <property type="nucleotide sequence ID" value="NZ_JBHUMX010000045.1"/>
</dbReference>
<reference evidence="4" key="1">
    <citation type="journal article" date="2019" name="Int. J. Syst. Evol. Microbiol.">
        <title>The Global Catalogue of Microorganisms (GCM) 10K type strain sequencing project: providing services to taxonomists for standard genome sequencing and annotation.</title>
        <authorList>
            <consortium name="The Broad Institute Genomics Platform"/>
            <consortium name="The Broad Institute Genome Sequencing Center for Infectious Disease"/>
            <person name="Wu L."/>
            <person name="Ma J."/>
        </authorList>
    </citation>
    <scope>NUCLEOTIDE SEQUENCE [LARGE SCALE GENOMIC DNA]</scope>
    <source>
        <strain evidence="4">TISTR 1858</strain>
    </source>
</reference>
<name>A0ABW5Q5D8_9BACI</name>
<evidence type="ECO:0000259" key="2">
    <source>
        <dbReference type="Pfam" id="PF14493"/>
    </source>
</evidence>
<feature type="coiled-coil region" evidence="1">
    <location>
        <begin position="150"/>
        <end position="184"/>
    </location>
</feature>
<dbReference type="Pfam" id="PF14493">
    <property type="entry name" value="HTH_40"/>
    <property type="match status" value="1"/>
</dbReference>
<keyword evidence="4" id="KW-1185">Reference proteome</keyword>